<protein>
    <submittedName>
        <fullName evidence="1">Uncharacterized protein</fullName>
    </submittedName>
</protein>
<dbReference type="AlphaFoldDB" id="A0A977KCJ1"/>
<evidence type="ECO:0000313" key="2">
    <source>
        <dbReference type="Proteomes" id="UP001063698"/>
    </source>
</evidence>
<accession>A0A977KCJ1</accession>
<organism evidence="1 2">
    <name type="scientific">Ignicoccus pacificus DSM 13166</name>
    <dbReference type="NCBI Taxonomy" id="940294"/>
    <lineage>
        <taxon>Archaea</taxon>
        <taxon>Thermoproteota</taxon>
        <taxon>Thermoprotei</taxon>
        <taxon>Desulfurococcales</taxon>
        <taxon>Desulfurococcaceae</taxon>
        <taxon>Ignicoccus</taxon>
    </lineage>
</organism>
<evidence type="ECO:0000313" key="1">
    <source>
        <dbReference type="EMBL" id="UXD22130.1"/>
    </source>
</evidence>
<gene>
    <name evidence="1" type="ORF">IPA_02005</name>
</gene>
<dbReference type="KEGG" id="ipc:IPA_02005"/>
<keyword evidence="2" id="KW-1185">Reference proteome</keyword>
<sequence>MEGTKEYTPETIKILELLAYFYQTYFRSITFSALPAELEAILGDAAYGVIVRIVAGASGKAVPTMAKNMGYQLEDEDKLAALANLNKKCHVELYQETSKIKGLGDIGLIPVEYNKEKGRVLFQLDKCPKNIIAAAPFVGIVVGISRALGLKVTAIRTPEQKQMIKEGFVVYPILKKEEGKCYIAVERV</sequence>
<dbReference type="Proteomes" id="UP001063698">
    <property type="component" value="Chromosome"/>
</dbReference>
<proteinExistence type="predicted"/>
<name>A0A977KCJ1_9CREN</name>
<dbReference type="EMBL" id="CP006868">
    <property type="protein sequence ID" value="UXD22130.1"/>
    <property type="molecule type" value="Genomic_DNA"/>
</dbReference>
<reference evidence="1" key="1">
    <citation type="submission" date="2013-11" db="EMBL/GenBank/DDBJ databases">
        <title>Comparative genomics of Ignicoccus.</title>
        <authorList>
            <person name="Podar M."/>
        </authorList>
    </citation>
    <scope>NUCLEOTIDE SEQUENCE</scope>
    <source>
        <strain evidence="1">DSM 13166</strain>
    </source>
</reference>